<feature type="transmembrane region" description="Helical" evidence="1">
    <location>
        <begin position="32"/>
        <end position="51"/>
    </location>
</feature>
<evidence type="ECO:0000313" key="2">
    <source>
        <dbReference type="EMBL" id="AXF40813.1"/>
    </source>
</evidence>
<sequence length="52" mass="5909">MSNNQLLGLVLMFCYATVHKMMPPMDFMDSGYLFGLALTSIITFVICFKLIK</sequence>
<accession>A0A345AV80</accession>
<dbReference type="Proteomes" id="UP000255697">
    <property type="component" value="Segment"/>
</dbReference>
<keyword evidence="3" id="KW-1185">Reference proteome</keyword>
<organism evidence="2 3">
    <name type="scientific">Acinetobacter phage vB_ApiM_fHyAci03</name>
    <dbReference type="NCBI Taxonomy" id="2269366"/>
    <lineage>
        <taxon>Viruses</taxon>
        <taxon>Duplodnaviria</taxon>
        <taxon>Heunggongvirae</taxon>
        <taxon>Uroviricota</taxon>
        <taxon>Caudoviricetes</taxon>
        <taxon>Pantevenvirales</taxon>
        <taxon>Straboviridae</taxon>
        <taxon>Twarogvirinae</taxon>
        <taxon>Lazarusvirus</taxon>
        <taxon>Lazarusvirus fhyacithree</taxon>
    </lineage>
</organism>
<proteinExistence type="predicted"/>
<reference evidence="3" key="1">
    <citation type="submission" date="2018-06" db="EMBL/GenBank/DDBJ databases">
        <title>Whole genome analysis of phage vB_ApiM_fHyAci03 infecting Acinetobacter pittii.</title>
        <authorList>
            <person name="Kiljunen S."/>
            <person name="Wicklund A."/>
            <person name="Skurnik M."/>
        </authorList>
    </citation>
    <scope>NUCLEOTIDE SEQUENCE [LARGE SCALE GENOMIC DNA]</scope>
</reference>
<protein>
    <submittedName>
        <fullName evidence="2">Uncharacterized protein</fullName>
    </submittedName>
</protein>
<keyword evidence="1" id="KW-0472">Membrane</keyword>
<keyword evidence="1" id="KW-1133">Transmembrane helix</keyword>
<evidence type="ECO:0000313" key="3">
    <source>
        <dbReference type="Proteomes" id="UP000255697"/>
    </source>
</evidence>
<name>A0A345AV80_9CAUD</name>
<dbReference type="EMBL" id="MH460829">
    <property type="protein sequence ID" value="AXF40813.1"/>
    <property type="molecule type" value="Genomic_DNA"/>
</dbReference>
<keyword evidence="1" id="KW-0812">Transmembrane</keyword>
<evidence type="ECO:0000256" key="1">
    <source>
        <dbReference type="SAM" id="Phobius"/>
    </source>
</evidence>
<gene>
    <name evidence="2" type="ORF">Ac3_252</name>
</gene>